<comment type="similarity">
    <text evidence="2 8">Belongs to the dihydrofolate reductase family.</text>
</comment>
<dbReference type="EC" id="1.5.1.3" evidence="3 8"/>
<keyword evidence="6 8" id="KW-0560">Oxidoreductase</keyword>
<dbReference type="OrthoDB" id="9804315at2"/>
<sequence length="163" mass="18981">MSITLIAAMDRNRAIGYENKLLWHLPGDMAFFRRMTTGKTVLMGRKTFDSLGKPLPNRRNIILTRQDNLVIEGCELLHHPEEALEKFGHEDLMVIGGTEIYSLMLPYANRLLLTEVDVEIEKADAYFPEFDQVVWKLTDSVFNGKDERNRYDYTFQTYERTGK</sequence>
<evidence type="ECO:0000256" key="5">
    <source>
        <dbReference type="ARBA" id="ARBA00022857"/>
    </source>
</evidence>
<dbReference type="AlphaFoldDB" id="A0A3A6PFQ2"/>
<gene>
    <name evidence="10" type="ORF">D3P09_22380</name>
</gene>
<dbReference type="Pfam" id="PF00186">
    <property type="entry name" value="DHFR_1"/>
    <property type="match status" value="1"/>
</dbReference>
<dbReference type="FunFam" id="3.40.430.10:FF:000001">
    <property type="entry name" value="Dihydrofolate reductase"/>
    <property type="match status" value="1"/>
</dbReference>
<dbReference type="CDD" id="cd00209">
    <property type="entry name" value="DHFR"/>
    <property type="match status" value="1"/>
</dbReference>
<feature type="domain" description="DHFR" evidence="9">
    <location>
        <begin position="2"/>
        <end position="160"/>
    </location>
</feature>
<dbReference type="InterPro" id="IPR001796">
    <property type="entry name" value="DHFR_dom"/>
</dbReference>
<dbReference type="GO" id="GO:0046654">
    <property type="term" value="P:tetrahydrofolate biosynthetic process"/>
    <property type="evidence" value="ECO:0007669"/>
    <property type="project" value="UniProtKB-UniPathway"/>
</dbReference>
<dbReference type="PIRSF" id="PIRSF000194">
    <property type="entry name" value="DHFR"/>
    <property type="match status" value="1"/>
</dbReference>
<comment type="pathway">
    <text evidence="1 8">Cofactor biosynthesis; tetrahydrofolate biosynthesis; 5,6,7,8-tetrahydrofolate from 7,8-dihydrofolate: step 1/1.</text>
</comment>
<dbReference type="PROSITE" id="PS51330">
    <property type="entry name" value="DHFR_2"/>
    <property type="match status" value="1"/>
</dbReference>
<dbReference type="InterPro" id="IPR024072">
    <property type="entry name" value="DHFR-like_dom_sf"/>
</dbReference>
<comment type="caution">
    <text evidence="10">The sequence shown here is derived from an EMBL/GenBank/DDBJ whole genome shotgun (WGS) entry which is preliminary data.</text>
</comment>
<evidence type="ECO:0000256" key="7">
    <source>
        <dbReference type="ARBA" id="ARBA00025067"/>
    </source>
</evidence>
<organism evidence="10 11">
    <name type="scientific">Paenibacillus pinisoli</name>
    <dbReference type="NCBI Taxonomy" id="1276110"/>
    <lineage>
        <taxon>Bacteria</taxon>
        <taxon>Bacillati</taxon>
        <taxon>Bacillota</taxon>
        <taxon>Bacilli</taxon>
        <taxon>Bacillales</taxon>
        <taxon>Paenibacillaceae</taxon>
        <taxon>Paenibacillus</taxon>
    </lineage>
</organism>
<dbReference type="PRINTS" id="PR00070">
    <property type="entry name" value="DHFR"/>
</dbReference>
<evidence type="ECO:0000256" key="6">
    <source>
        <dbReference type="ARBA" id="ARBA00023002"/>
    </source>
</evidence>
<dbReference type="SUPFAM" id="SSF53597">
    <property type="entry name" value="Dihydrofolate reductase-like"/>
    <property type="match status" value="1"/>
</dbReference>
<dbReference type="GO" id="GO:0006730">
    <property type="term" value="P:one-carbon metabolic process"/>
    <property type="evidence" value="ECO:0007669"/>
    <property type="project" value="UniProtKB-KW"/>
</dbReference>
<protein>
    <recommendedName>
        <fullName evidence="3 8">Dihydrofolate reductase</fullName>
        <ecNumber evidence="3 8">1.5.1.3</ecNumber>
    </recommendedName>
</protein>
<dbReference type="Proteomes" id="UP000267798">
    <property type="component" value="Unassembled WGS sequence"/>
</dbReference>
<name>A0A3A6PFQ2_9BACL</name>
<dbReference type="GO" id="GO:0004146">
    <property type="term" value="F:dihydrofolate reductase activity"/>
    <property type="evidence" value="ECO:0007669"/>
    <property type="project" value="UniProtKB-EC"/>
</dbReference>
<dbReference type="UniPathway" id="UPA00077">
    <property type="reaction ID" value="UER00158"/>
</dbReference>
<comment type="function">
    <text evidence="7 8">Key enzyme in folate metabolism. Catalyzes an essential reaction for de novo glycine and purine synthesis, and for DNA precursor synthesis.</text>
</comment>
<dbReference type="GO" id="GO:0005829">
    <property type="term" value="C:cytosol"/>
    <property type="evidence" value="ECO:0007669"/>
    <property type="project" value="TreeGrafter"/>
</dbReference>
<accession>A0A3A6PFQ2</accession>
<evidence type="ECO:0000313" key="10">
    <source>
        <dbReference type="EMBL" id="RJX37718.1"/>
    </source>
</evidence>
<dbReference type="Gene3D" id="3.40.430.10">
    <property type="entry name" value="Dihydrofolate Reductase, subunit A"/>
    <property type="match status" value="1"/>
</dbReference>
<evidence type="ECO:0000256" key="1">
    <source>
        <dbReference type="ARBA" id="ARBA00004903"/>
    </source>
</evidence>
<evidence type="ECO:0000256" key="4">
    <source>
        <dbReference type="ARBA" id="ARBA00022563"/>
    </source>
</evidence>
<dbReference type="PANTHER" id="PTHR48069">
    <property type="entry name" value="DIHYDROFOLATE REDUCTASE"/>
    <property type="match status" value="1"/>
</dbReference>
<dbReference type="GO" id="GO:0046655">
    <property type="term" value="P:folic acid metabolic process"/>
    <property type="evidence" value="ECO:0007669"/>
    <property type="project" value="TreeGrafter"/>
</dbReference>
<comment type="catalytic activity">
    <reaction evidence="8">
        <text>(6S)-5,6,7,8-tetrahydrofolate + NADP(+) = 7,8-dihydrofolate + NADPH + H(+)</text>
        <dbReference type="Rhea" id="RHEA:15009"/>
        <dbReference type="ChEBI" id="CHEBI:15378"/>
        <dbReference type="ChEBI" id="CHEBI:57451"/>
        <dbReference type="ChEBI" id="CHEBI:57453"/>
        <dbReference type="ChEBI" id="CHEBI:57783"/>
        <dbReference type="ChEBI" id="CHEBI:58349"/>
        <dbReference type="EC" id="1.5.1.3"/>
    </reaction>
</comment>
<dbReference type="InterPro" id="IPR012259">
    <property type="entry name" value="DHFR"/>
</dbReference>
<reference evidence="10 11" key="1">
    <citation type="submission" date="2018-09" db="EMBL/GenBank/DDBJ databases">
        <title>Paenibacillus aracenensis nov. sp. isolated from a cave in southern Spain.</title>
        <authorList>
            <person name="Jurado V."/>
            <person name="Gutierrez-Patricio S."/>
            <person name="Gonzalez-Pimentel J.L."/>
            <person name="Miller A.Z."/>
            <person name="Laiz L."/>
            <person name="Saiz-Jimenez C."/>
        </authorList>
    </citation>
    <scope>NUCLEOTIDE SEQUENCE [LARGE SCALE GENOMIC DNA]</scope>
    <source>
        <strain evidence="10 11">JCM 19203</strain>
    </source>
</reference>
<dbReference type="RefSeq" id="WP_120113642.1">
    <property type="nucleotide sequence ID" value="NZ_QXQB01000005.1"/>
</dbReference>
<evidence type="ECO:0000313" key="11">
    <source>
        <dbReference type="Proteomes" id="UP000267798"/>
    </source>
</evidence>
<dbReference type="GO" id="GO:0070401">
    <property type="term" value="F:NADP+ binding"/>
    <property type="evidence" value="ECO:0007669"/>
    <property type="project" value="UniProtKB-ARBA"/>
</dbReference>
<dbReference type="EMBL" id="QXQB01000005">
    <property type="protein sequence ID" value="RJX37718.1"/>
    <property type="molecule type" value="Genomic_DNA"/>
</dbReference>
<evidence type="ECO:0000259" key="9">
    <source>
        <dbReference type="PROSITE" id="PS51330"/>
    </source>
</evidence>
<keyword evidence="4 8" id="KW-0554">One-carbon metabolism</keyword>
<dbReference type="GO" id="GO:0046452">
    <property type="term" value="P:dihydrofolate metabolic process"/>
    <property type="evidence" value="ECO:0007669"/>
    <property type="project" value="TreeGrafter"/>
</dbReference>
<dbReference type="PANTHER" id="PTHR48069:SF3">
    <property type="entry name" value="DIHYDROFOLATE REDUCTASE"/>
    <property type="match status" value="1"/>
</dbReference>
<evidence type="ECO:0000256" key="2">
    <source>
        <dbReference type="ARBA" id="ARBA00009539"/>
    </source>
</evidence>
<keyword evidence="11" id="KW-1185">Reference proteome</keyword>
<keyword evidence="5 8" id="KW-0521">NADP</keyword>
<proteinExistence type="inferred from homology"/>
<evidence type="ECO:0000256" key="8">
    <source>
        <dbReference type="PIRNR" id="PIRNR000194"/>
    </source>
</evidence>
<evidence type="ECO:0000256" key="3">
    <source>
        <dbReference type="ARBA" id="ARBA00012856"/>
    </source>
</evidence>